<feature type="transmembrane region" description="Helical" evidence="1">
    <location>
        <begin position="102"/>
        <end position="124"/>
    </location>
</feature>
<organism evidence="2 3">
    <name type="scientific">Striga asiatica</name>
    <name type="common">Asiatic witchweed</name>
    <name type="synonym">Buchnera asiatica</name>
    <dbReference type="NCBI Taxonomy" id="4170"/>
    <lineage>
        <taxon>Eukaryota</taxon>
        <taxon>Viridiplantae</taxon>
        <taxon>Streptophyta</taxon>
        <taxon>Embryophyta</taxon>
        <taxon>Tracheophyta</taxon>
        <taxon>Spermatophyta</taxon>
        <taxon>Magnoliopsida</taxon>
        <taxon>eudicotyledons</taxon>
        <taxon>Gunneridae</taxon>
        <taxon>Pentapetalae</taxon>
        <taxon>asterids</taxon>
        <taxon>lamiids</taxon>
        <taxon>Lamiales</taxon>
        <taxon>Orobanchaceae</taxon>
        <taxon>Buchnereae</taxon>
        <taxon>Striga</taxon>
    </lineage>
</organism>
<dbReference type="Proteomes" id="UP000325081">
    <property type="component" value="Unassembled WGS sequence"/>
</dbReference>
<dbReference type="EMBL" id="BKCP01005583">
    <property type="protein sequence ID" value="GER39160.1"/>
    <property type="molecule type" value="Genomic_DNA"/>
</dbReference>
<keyword evidence="3" id="KW-1185">Reference proteome</keyword>
<proteinExistence type="predicted"/>
<reference evidence="3" key="1">
    <citation type="journal article" date="2019" name="Curr. Biol.">
        <title>Genome Sequence of Striga asiatica Provides Insight into the Evolution of Plant Parasitism.</title>
        <authorList>
            <person name="Yoshida S."/>
            <person name="Kim S."/>
            <person name="Wafula E.K."/>
            <person name="Tanskanen J."/>
            <person name="Kim Y.M."/>
            <person name="Honaas L."/>
            <person name="Yang Z."/>
            <person name="Spallek T."/>
            <person name="Conn C.E."/>
            <person name="Ichihashi Y."/>
            <person name="Cheong K."/>
            <person name="Cui S."/>
            <person name="Der J.P."/>
            <person name="Gundlach H."/>
            <person name="Jiao Y."/>
            <person name="Hori C."/>
            <person name="Ishida J.K."/>
            <person name="Kasahara H."/>
            <person name="Kiba T."/>
            <person name="Kim M.S."/>
            <person name="Koo N."/>
            <person name="Laohavisit A."/>
            <person name="Lee Y.H."/>
            <person name="Lumba S."/>
            <person name="McCourt P."/>
            <person name="Mortimer J.C."/>
            <person name="Mutuku J.M."/>
            <person name="Nomura T."/>
            <person name="Sasaki-Sekimoto Y."/>
            <person name="Seto Y."/>
            <person name="Wang Y."/>
            <person name="Wakatake T."/>
            <person name="Sakakibara H."/>
            <person name="Demura T."/>
            <person name="Yamaguchi S."/>
            <person name="Yoneyama K."/>
            <person name="Manabe R.I."/>
            <person name="Nelson D.C."/>
            <person name="Schulman A.H."/>
            <person name="Timko M.P."/>
            <person name="dePamphilis C.W."/>
            <person name="Choi D."/>
            <person name="Shirasu K."/>
        </authorList>
    </citation>
    <scope>NUCLEOTIDE SEQUENCE [LARGE SCALE GENOMIC DNA]</scope>
    <source>
        <strain evidence="3">cv. UVA1</strain>
    </source>
</reference>
<evidence type="ECO:0000256" key="1">
    <source>
        <dbReference type="SAM" id="Phobius"/>
    </source>
</evidence>
<keyword evidence="1" id="KW-0812">Transmembrane</keyword>
<sequence>MGHFNQGSSKSRQEVVFKYVDLAMSNVALPRCRYSLRIFTHTHTQSHSHLETNPPPGADCRPVTVAALVIPSFHKSDGQGFLLLPDDDDSANTSDRLVQRRATVGVVLVGELGHLGIFLWMVVGGRVRLSASGRWERRWARKKMAAGISRVAACSGGGAVVEFNLQIGHVRQRDRTSWRYTGAGAFRREIVA</sequence>
<name>A0A5A7Q213_STRAF</name>
<evidence type="ECO:0000313" key="2">
    <source>
        <dbReference type="EMBL" id="GER39160.1"/>
    </source>
</evidence>
<comment type="caution">
    <text evidence="2">The sequence shown here is derived from an EMBL/GenBank/DDBJ whole genome shotgun (WGS) entry which is preliminary data.</text>
</comment>
<accession>A0A5A7Q213</accession>
<protein>
    <submittedName>
        <fullName evidence="2">Transducin family protein / WD-40 repeat family protein</fullName>
    </submittedName>
</protein>
<gene>
    <name evidence="2" type="ORF">STAS_15759</name>
</gene>
<dbReference type="AlphaFoldDB" id="A0A5A7Q213"/>
<keyword evidence="1" id="KW-1133">Transmembrane helix</keyword>
<evidence type="ECO:0000313" key="3">
    <source>
        <dbReference type="Proteomes" id="UP000325081"/>
    </source>
</evidence>
<keyword evidence="1" id="KW-0472">Membrane</keyword>